<dbReference type="EMBL" id="AP019297">
    <property type="protein sequence ID" value="BBG92737.1"/>
    <property type="molecule type" value="Genomic_DNA"/>
</dbReference>
<name>A0A4Y1QLS5_PRUDU</name>
<dbReference type="AlphaFoldDB" id="A0A4Y1QLS5"/>
<proteinExistence type="predicted"/>
<protein>
    <submittedName>
        <fullName evidence="1">Uncharacterized protein</fullName>
    </submittedName>
</protein>
<evidence type="ECO:0000313" key="1">
    <source>
        <dbReference type="EMBL" id="BBG92737.1"/>
    </source>
</evidence>
<gene>
    <name evidence="1" type="ORF">Prudu_000557</name>
</gene>
<reference evidence="1" key="1">
    <citation type="journal article" date="2019" name="Science">
        <title>Mutation of a bHLH transcription factor allowed almond domestication.</title>
        <authorList>
            <person name="Sanchez-Perez R."/>
            <person name="Pavan S."/>
            <person name="Mazzeo R."/>
            <person name="Moldovan C."/>
            <person name="Aiese Cigliano R."/>
            <person name="Del Cueto J."/>
            <person name="Ricciardi F."/>
            <person name="Lotti C."/>
            <person name="Ricciardi L."/>
            <person name="Dicenta F."/>
            <person name="Lopez-Marques R.L."/>
            <person name="Lindberg Moller B."/>
        </authorList>
    </citation>
    <scope>NUCLEOTIDE SEQUENCE</scope>
</reference>
<sequence>MGSSCVMNIGLRLLYGNEIFSPFSLAISARTQCERFPRSPVTITVVFLSAKLVRATTVSGSIADEASTRKYD</sequence>
<organism evidence="1">
    <name type="scientific">Prunus dulcis</name>
    <name type="common">Almond</name>
    <name type="synonym">Amygdalus dulcis</name>
    <dbReference type="NCBI Taxonomy" id="3755"/>
    <lineage>
        <taxon>Eukaryota</taxon>
        <taxon>Viridiplantae</taxon>
        <taxon>Streptophyta</taxon>
        <taxon>Embryophyta</taxon>
        <taxon>Tracheophyta</taxon>
        <taxon>Spermatophyta</taxon>
        <taxon>Magnoliopsida</taxon>
        <taxon>eudicotyledons</taxon>
        <taxon>Gunneridae</taxon>
        <taxon>Pentapetalae</taxon>
        <taxon>rosids</taxon>
        <taxon>fabids</taxon>
        <taxon>Rosales</taxon>
        <taxon>Rosaceae</taxon>
        <taxon>Amygdaloideae</taxon>
        <taxon>Amygdaleae</taxon>
        <taxon>Prunus</taxon>
    </lineage>
</organism>
<accession>A0A4Y1QLS5</accession>